<feature type="region of interest" description="Disordered" evidence="1">
    <location>
        <begin position="28"/>
        <end position="51"/>
    </location>
</feature>
<dbReference type="PANTHER" id="PTHR22093:SF0">
    <property type="entry name" value="LEUKOCYTE RECEPTOR CLUSTER MEMBER 1"/>
    <property type="match status" value="1"/>
</dbReference>
<gene>
    <name evidence="3" type="primary">Aste57867_19405</name>
    <name evidence="2" type="ORF">As57867_019341</name>
    <name evidence="3" type="ORF">ASTE57867_19405</name>
</gene>
<accession>A0A485LDV5</accession>
<dbReference type="AlphaFoldDB" id="A0A485LDV5"/>
<dbReference type="Proteomes" id="UP000332933">
    <property type="component" value="Unassembled WGS sequence"/>
</dbReference>
<name>A0A485LDV5_9STRA</name>
<proteinExistence type="predicted"/>
<reference evidence="2" key="2">
    <citation type="submission" date="2019-06" db="EMBL/GenBank/DDBJ databases">
        <title>Genomics analysis of Aphanomyces spp. identifies a new class of oomycete effector associated with host adaptation.</title>
        <authorList>
            <person name="Gaulin E."/>
        </authorList>
    </citation>
    <scope>NUCLEOTIDE SEQUENCE</scope>
    <source>
        <strain evidence="2">CBS 578.67</strain>
    </source>
</reference>
<organism evidence="3 4">
    <name type="scientific">Aphanomyces stellatus</name>
    <dbReference type="NCBI Taxonomy" id="120398"/>
    <lineage>
        <taxon>Eukaryota</taxon>
        <taxon>Sar</taxon>
        <taxon>Stramenopiles</taxon>
        <taxon>Oomycota</taxon>
        <taxon>Saprolegniomycetes</taxon>
        <taxon>Saprolegniales</taxon>
        <taxon>Verrucalvaceae</taxon>
        <taxon>Aphanomyces</taxon>
    </lineage>
</organism>
<evidence type="ECO:0000256" key="1">
    <source>
        <dbReference type="SAM" id="MobiDB-lite"/>
    </source>
</evidence>
<feature type="compositionally biased region" description="Basic residues" evidence="1">
    <location>
        <begin position="233"/>
        <end position="250"/>
    </location>
</feature>
<dbReference type="InterPro" id="IPR039875">
    <property type="entry name" value="LENG1-like"/>
</dbReference>
<feature type="compositionally biased region" description="Basic and acidic residues" evidence="1">
    <location>
        <begin position="251"/>
        <end position="272"/>
    </location>
</feature>
<sequence>MGGGGLRILGHKKWHVWTRENIEKVRRDERLHDEKTKKETREKRKRDLDSRVEILKQGKGVASETATASTAAPLAPPSSEIKHINFFQEAEDYHNKKLLTPAAPKVHPDEGIALGGDLNPAYRPHHPNKRQKKNDGRHHPSLPWYAHGKHDIAEDGEAVKRESYADPMGDILGHQAPFLELKSDTSKKRIDFAGDKVVSTRDKDGEAESRRRRDNDRRDGGSDSSSESDDRQKKHKKHHKKHHKSKKSKRKGDDLMETLRAERRAREEAERSRAKKLC</sequence>
<feature type="compositionally biased region" description="Low complexity" evidence="1">
    <location>
        <begin position="62"/>
        <end position="77"/>
    </location>
</feature>
<feature type="compositionally biased region" description="Basic and acidic residues" evidence="1">
    <location>
        <begin position="148"/>
        <end position="164"/>
    </location>
</feature>
<reference evidence="3 4" key="1">
    <citation type="submission" date="2019-03" db="EMBL/GenBank/DDBJ databases">
        <authorList>
            <person name="Gaulin E."/>
            <person name="Dumas B."/>
        </authorList>
    </citation>
    <scope>NUCLEOTIDE SEQUENCE [LARGE SCALE GENOMIC DNA]</scope>
    <source>
        <strain evidence="3">CBS 568.67</strain>
    </source>
</reference>
<feature type="compositionally biased region" description="Basic residues" evidence="1">
    <location>
        <begin position="123"/>
        <end position="132"/>
    </location>
</feature>
<feature type="region of interest" description="Disordered" evidence="1">
    <location>
        <begin position="58"/>
        <end position="77"/>
    </location>
</feature>
<evidence type="ECO:0000313" key="2">
    <source>
        <dbReference type="EMBL" id="KAF0689133.1"/>
    </source>
</evidence>
<evidence type="ECO:0000313" key="3">
    <source>
        <dbReference type="EMBL" id="VFT96119.1"/>
    </source>
</evidence>
<dbReference type="PANTHER" id="PTHR22093">
    <property type="entry name" value="LEUKOCYTE RECEPTOR CLUSTER LRC MEMBER 1"/>
    <property type="match status" value="1"/>
</dbReference>
<feature type="region of interest" description="Disordered" evidence="1">
    <location>
        <begin position="102"/>
        <end position="278"/>
    </location>
</feature>
<protein>
    <submittedName>
        <fullName evidence="3">Aste57867_19405 protein</fullName>
    </submittedName>
</protein>
<dbReference type="OrthoDB" id="74096at2759"/>
<dbReference type="EMBL" id="VJMH01006520">
    <property type="protein sequence ID" value="KAF0689133.1"/>
    <property type="molecule type" value="Genomic_DNA"/>
</dbReference>
<keyword evidence="4" id="KW-1185">Reference proteome</keyword>
<feature type="compositionally biased region" description="Basic and acidic residues" evidence="1">
    <location>
        <begin position="181"/>
        <end position="221"/>
    </location>
</feature>
<dbReference type="EMBL" id="CAADRA010006541">
    <property type="protein sequence ID" value="VFT96119.1"/>
    <property type="molecule type" value="Genomic_DNA"/>
</dbReference>
<evidence type="ECO:0000313" key="4">
    <source>
        <dbReference type="Proteomes" id="UP000332933"/>
    </source>
</evidence>